<name>A0A8J9VL99_9NEOP</name>
<accession>A0A8J9VL99</accession>
<keyword evidence="8" id="KW-0675">Receptor</keyword>
<protein>
    <submittedName>
        <fullName evidence="11">Uncharacterized protein</fullName>
    </submittedName>
</protein>
<reference evidence="11" key="1">
    <citation type="submission" date="2021-12" db="EMBL/GenBank/DDBJ databases">
        <authorList>
            <person name="Martin H S."/>
        </authorList>
    </citation>
    <scope>NUCLEOTIDE SEQUENCE</scope>
</reference>
<keyword evidence="7 10" id="KW-0472">Membrane</keyword>
<dbReference type="OrthoDB" id="7351552at2759"/>
<dbReference type="PANTHER" id="PTHR21137">
    <property type="entry name" value="ODORANT RECEPTOR"/>
    <property type="match status" value="1"/>
</dbReference>
<dbReference type="GO" id="GO:0004984">
    <property type="term" value="F:olfactory receptor activity"/>
    <property type="evidence" value="ECO:0007669"/>
    <property type="project" value="InterPro"/>
</dbReference>
<dbReference type="GO" id="GO:0005549">
    <property type="term" value="F:odorant binding"/>
    <property type="evidence" value="ECO:0007669"/>
    <property type="project" value="InterPro"/>
</dbReference>
<dbReference type="PANTHER" id="PTHR21137:SF35">
    <property type="entry name" value="ODORANT RECEPTOR 19A-RELATED"/>
    <property type="match status" value="1"/>
</dbReference>
<keyword evidence="2" id="KW-1003">Cell membrane</keyword>
<evidence type="ECO:0000313" key="12">
    <source>
        <dbReference type="Proteomes" id="UP000838878"/>
    </source>
</evidence>
<evidence type="ECO:0000256" key="7">
    <source>
        <dbReference type="ARBA" id="ARBA00023136"/>
    </source>
</evidence>
<evidence type="ECO:0000256" key="3">
    <source>
        <dbReference type="ARBA" id="ARBA00022606"/>
    </source>
</evidence>
<keyword evidence="4 10" id="KW-0812">Transmembrane</keyword>
<dbReference type="EMBL" id="OV170223">
    <property type="protein sequence ID" value="CAH0721840.1"/>
    <property type="molecule type" value="Genomic_DNA"/>
</dbReference>
<keyword evidence="6 10" id="KW-1133">Transmembrane helix</keyword>
<feature type="transmembrane region" description="Helical" evidence="10">
    <location>
        <begin position="20"/>
        <end position="44"/>
    </location>
</feature>
<evidence type="ECO:0000256" key="6">
    <source>
        <dbReference type="ARBA" id="ARBA00022989"/>
    </source>
</evidence>
<gene>
    <name evidence="11" type="ORF">BINO364_LOCUS7883</name>
</gene>
<keyword evidence="9" id="KW-0807">Transducer</keyword>
<dbReference type="GO" id="GO:0005886">
    <property type="term" value="C:plasma membrane"/>
    <property type="evidence" value="ECO:0007669"/>
    <property type="project" value="UniProtKB-SubCell"/>
</dbReference>
<evidence type="ECO:0000256" key="2">
    <source>
        <dbReference type="ARBA" id="ARBA00022475"/>
    </source>
</evidence>
<keyword evidence="12" id="KW-1185">Reference proteome</keyword>
<evidence type="ECO:0000256" key="9">
    <source>
        <dbReference type="ARBA" id="ARBA00023224"/>
    </source>
</evidence>
<dbReference type="InterPro" id="IPR004117">
    <property type="entry name" value="7tm6_olfct_rcpt"/>
</dbReference>
<dbReference type="Pfam" id="PF02949">
    <property type="entry name" value="7tm_6"/>
    <property type="match status" value="1"/>
</dbReference>
<evidence type="ECO:0000256" key="4">
    <source>
        <dbReference type="ARBA" id="ARBA00022692"/>
    </source>
</evidence>
<dbReference type="Proteomes" id="UP000838878">
    <property type="component" value="Chromosome 3"/>
</dbReference>
<comment type="subcellular location">
    <subcellularLocation>
        <location evidence="1">Cell membrane</location>
        <topology evidence="1">Multi-pass membrane protein</topology>
    </subcellularLocation>
</comment>
<keyword evidence="5" id="KW-0552">Olfaction</keyword>
<evidence type="ECO:0000313" key="11">
    <source>
        <dbReference type="EMBL" id="CAH0721840.1"/>
    </source>
</evidence>
<organism evidence="11 12">
    <name type="scientific">Brenthis ino</name>
    <name type="common">lesser marbled fritillary</name>
    <dbReference type="NCBI Taxonomy" id="405034"/>
    <lineage>
        <taxon>Eukaryota</taxon>
        <taxon>Metazoa</taxon>
        <taxon>Ecdysozoa</taxon>
        <taxon>Arthropoda</taxon>
        <taxon>Hexapoda</taxon>
        <taxon>Insecta</taxon>
        <taxon>Pterygota</taxon>
        <taxon>Neoptera</taxon>
        <taxon>Endopterygota</taxon>
        <taxon>Lepidoptera</taxon>
        <taxon>Glossata</taxon>
        <taxon>Ditrysia</taxon>
        <taxon>Papilionoidea</taxon>
        <taxon>Nymphalidae</taxon>
        <taxon>Heliconiinae</taxon>
        <taxon>Argynnini</taxon>
        <taxon>Brenthis</taxon>
    </lineage>
</organism>
<evidence type="ECO:0000256" key="10">
    <source>
        <dbReference type="SAM" id="Phobius"/>
    </source>
</evidence>
<sequence length="163" mass="18996">MELKYIEDKQNDTPYFEMVFAYNFMSIIVLAPNFVGFDGSFCIATNHLRLKLKILAHKVSLAFRDAKSRGEIEIKLKESIKDHQDVLVFYNDIQEVYGGWLFAAFLLTSITSEQLSRDLYGAAWEEWPDPVLRRLLMFMITKSQQTFILTGNGLVYFNMQLFI</sequence>
<evidence type="ECO:0000256" key="1">
    <source>
        <dbReference type="ARBA" id="ARBA00004651"/>
    </source>
</evidence>
<keyword evidence="3" id="KW-0716">Sensory transduction</keyword>
<dbReference type="GO" id="GO:0007165">
    <property type="term" value="P:signal transduction"/>
    <property type="evidence" value="ECO:0007669"/>
    <property type="project" value="UniProtKB-KW"/>
</dbReference>
<feature type="non-terminal residue" evidence="11">
    <location>
        <position position="163"/>
    </location>
</feature>
<evidence type="ECO:0000256" key="8">
    <source>
        <dbReference type="ARBA" id="ARBA00023170"/>
    </source>
</evidence>
<proteinExistence type="predicted"/>
<evidence type="ECO:0000256" key="5">
    <source>
        <dbReference type="ARBA" id="ARBA00022725"/>
    </source>
</evidence>
<dbReference type="AlphaFoldDB" id="A0A8J9VL99"/>